<dbReference type="Pfam" id="PF01128">
    <property type="entry name" value="IspD"/>
    <property type="match status" value="1"/>
</dbReference>
<dbReference type="UniPathway" id="UPA00790"/>
<dbReference type="GO" id="GO:0050518">
    <property type="term" value="F:2-C-methyl-D-erythritol 4-phosphate cytidylyltransferase activity"/>
    <property type="evidence" value="ECO:0007669"/>
    <property type="project" value="UniProtKB-ARBA"/>
</dbReference>
<evidence type="ECO:0000256" key="1">
    <source>
        <dbReference type="ARBA" id="ARBA00022679"/>
    </source>
</evidence>
<dbReference type="OrthoDB" id="9806837at2"/>
<sequence length="240" mass="27226">MNVGLIFAGGVGSRMKSDSMPKQFLELDGKPIIIYTLEIFEQNRNIDQVIVVCKEEWIEYLESLLSKFNIKKVLSVISGGKTAQESQYRGLLEIKQRIVGLKDCIVLIHDGVRPLINDEVINDNINSVKKYGATITVSPAIETVVYIDDKGKVSEVLERSNCRMAKAPQSFWFEEIMSSHKRAIEDNNHKFIDSASLMQYYGFSLSTVEGEPENIKITTPADFYMFKALIEARKNEKIFS</sequence>
<comment type="caution">
    <text evidence="5">The sequence shown here is derived from an EMBL/GenBank/DDBJ whole genome shotgun (WGS) entry which is preliminary data.</text>
</comment>
<comment type="catalytic activity">
    <reaction evidence="4">
        <text>D-ribitol 5-phosphate + CTP + H(+) = CDP-L-ribitol + diphosphate</text>
        <dbReference type="Rhea" id="RHEA:12456"/>
        <dbReference type="ChEBI" id="CHEBI:15378"/>
        <dbReference type="ChEBI" id="CHEBI:33019"/>
        <dbReference type="ChEBI" id="CHEBI:37563"/>
        <dbReference type="ChEBI" id="CHEBI:57608"/>
        <dbReference type="ChEBI" id="CHEBI:57695"/>
        <dbReference type="EC" id="2.7.7.40"/>
    </reaction>
</comment>
<feature type="site" description="Transition state stabilizer" evidence="4">
    <location>
        <position position="22"/>
    </location>
</feature>
<dbReference type="GO" id="GO:0008299">
    <property type="term" value="P:isoprenoid biosynthetic process"/>
    <property type="evidence" value="ECO:0007669"/>
    <property type="project" value="InterPro"/>
</dbReference>
<dbReference type="PANTHER" id="PTHR43015">
    <property type="entry name" value="D-RIBITOL-5-PHOSPHATE CYTIDYLYLTRANSFERASE"/>
    <property type="match status" value="1"/>
</dbReference>
<feature type="site" description="Positions ribitol 5-phosphate for the nucleophilic attack" evidence="4">
    <location>
        <position position="159"/>
    </location>
</feature>
<dbReference type="InterPro" id="IPR034683">
    <property type="entry name" value="IspD/TarI"/>
</dbReference>
<comment type="function">
    <text evidence="4">Catalyzes the transfer of the cytidylyl group of CTP to D-ribitol 5-phosphate.</text>
</comment>
<reference evidence="5 6" key="1">
    <citation type="submission" date="2013-02" db="EMBL/GenBank/DDBJ databases">
        <title>The Genome Sequence of Enterococcus caccae BAA-1240.</title>
        <authorList>
            <consortium name="The Broad Institute Genome Sequencing Platform"/>
            <consortium name="The Broad Institute Genome Sequencing Center for Infectious Disease"/>
            <person name="Earl A.M."/>
            <person name="Gilmore M.S."/>
            <person name="Lebreton F."/>
            <person name="Walker B."/>
            <person name="Young S.K."/>
            <person name="Zeng Q."/>
            <person name="Gargeya S."/>
            <person name="Fitzgerald M."/>
            <person name="Haas B."/>
            <person name="Abouelleil A."/>
            <person name="Alvarado L."/>
            <person name="Arachchi H.M."/>
            <person name="Berlin A.M."/>
            <person name="Chapman S.B."/>
            <person name="Dewar J."/>
            <person name="Goldberg J."/>
            <person name="Griggs A."/>
            <person name="Gujja S."/>
            <person name="Hansen M."/>
            <person name="Howarth C."/>
            <person name="Imamovic A."/>
            <person name="Larimer J."/>
            <person name="McCowan C."/>
            <person name="Murphy C."/>
            <person name="Neiman D."/>
            <person name="Pearson M."/>
            <person name="Priest M."/>
            <person name="Roberts A."/>
            <person name="Saif S."/>
            <person name="Shea T."/>
            <person name="Sisk P."/>
            <person name="Sykes S."/>
            <person name="Wortman J."/>
            <person name="Nusbaum C."/>
            <person name="Birren B."/>
        </authorList>
    </citation>
    <scope>NUCLEOTIDE SEQUENCE [LARGE SCALE GENOMIC DNA]</scope>
    <source>
        <strain evidence="5 6">ATCC BAA-1240</strain>
    </source>
</reference>
<dbReference type="PATRIC" id="fig|1158612.3.peg.776"/>
<feature type="binding site" evidence="4">
    <location>
        <begin position="7"/>
        <end position="10"/>
    </location>
    <ligand>
        <name>CTP</name>
        <dbReference type="ChEBI" id="CHEBI:37563"/>
    </ligand>
</feature>
<dbReference type="InterPro" id="IPR029044">
    <property type="entry name" value="Nucleotide-diphossugar_trans"/>
</dbReference>
<dbReference type="FunFam" id="3.90.550.10:FF:000003">
    <property type="entry name" value="2-C-methyl-D-erythritol 4-phosphate cytidylyltransferase"/>
    <property type="match status" value="1"/>
</dbReference>
<dbReference type="Gene3D" id="3.90.550.10">
    <property type="entry name" value="Spore Coat Polysaccharide Biosynthesis Protein SpsA, Chain A"/>
    <property type="match status" value="1"/>
</dbReference>
<keyword evidence="4" id="KW-0961">Cell wall biogenesis/degradation</keyword>
<comment type="similarity">
    <text evidence="4">Belongs to the IspD/TarI cytidylyltransferase family. TarI subfamily.</text>
</comment>
<keyword evidence="6" id="KW-1185">Reference proteome</keyword>
<protein>
    <recommendedName>
        <fullName evidence="4">Ribitol-5-phosphate cytidylyltransferase</fullName>
        <ecNumber evidence="4">2.7.7.40</ecNumber>
    </recommendedName>
</protein>
<evidence type="ECO:0000313" key="5">
    <source>
        <dbReference type="EMBL" id="EOL49390.1"/>
    </source>
</evidence>
<feature type="binding site" evidence="4">
    <location>
        <begin position="80"/>
        <end position="86"/>
    </location>
    <ligand>
        <name>CTP</name>
        <dbReference type="ChEBI" id="CHEBI:37563"/>
    </ligand>
</feature>
<accession>R3X5R3</accession>
<dbReference type="CDD" id="cd02516">
    <property type="entry name" value="CDP-ME_synthetase"/>
    <property type="match status" value="1"/>
</dbReference>
<dbReference type="eggNOG" id="COG1211">
    <property type="taxonomic scope" value="Bacteria"/>
</dbReference>
<organism evidence="5 6">
    <name type="scientific">Enterococcus caccae ATCC BAA-1240</name>
    <dbReference type="NCBI Taxonomy" id="1158612"/>
    <lineage>
        <taxon>Bacteria</taxon>
        <taxon>Bacillati</taxon>
        <taxon>Bacillota</taxon>
        <taxon>Bacilli</taxon>
        <taxon>Lactobacillales</taxon>
        <taxon>Enterococcaceae</taxon>
        <taxon>Enterococcus</taxon>
    </lineage>
</organism>
<dbReference type="SUPFAM" id="SSF53448">
    <property type="entry name" value="Nucleotide-diphospho-sugar transferases"/>
    <property type="match status" value="1"/>
</dbReference>
<dbReference type="EC" id="2.7.7.40" evidence="4"/>
<dbReference type="STRING" id="317735.RU98_GL001078"/>
<comment type="pathway">
    <text evidence="4">Cell wall biogenesis; poly(ribitol phosphate) teichoic acid biosynthesis.</text>
</comment>
<dbReference type="EMBL" id="AJAU01000008">
    <property type="protein sequence ID" value="EOL49390.1"/>
    <property type="molecule type" value="Genomic_DNA"/>
</dbReference>
<dbReference type="GO" id="GO:0071555">
    <property type="term" value="P:cell wall organization"/>
    <property type="evidence" value="ECO:0007669"/>
    <property type="project" value="UniProtKB-KW"/>
</dbReference>
<dbReference type="GO" id="GO:0047349">
    <property type="term" value="F:D-ribitol-5-phosphate cytidylyltransferase activity"/>
    <property type="evidence" value="ECO:0007669"/>
    <property type="project" value="UniProtKB-UniRule"/>
</dbReference>
<dbReference type="InterPro" id="IPR018294">
    <property type="entry name" value="ISPD_synthase_CS"/>
</dbReference>
<dbReference type="InterPro" id="IPR034709">
    <property type="entry name" value="TarI"/>
</dbReference>
<dbReference type="Proteomes" id="UP000013840">
    <property type="component" value="Unassembled WGS sequence"/>
</dbReference>
<gene>
    <name evidence="4" type="primary">tarI</name>
    <name evidence="5" type="ORF">UC7_00767</name>
</gene>
<dbReference type="PROSITE" id="PS01295">
    <property type="entry name" value="ISPD"/>
    <property type="match status" value="1"/>
</dbReference>
<comment type="caution">
    <text evidence="4">Lacks conserved residue(s) required for the propagation of feature annotation.</text>
</comment>
<evidence type="ECO:0000313" key="6">
    <source>
        <dbReference type="Proteomes" id="UP000013840"/>
    </source>
</evidence>
<dbReference type="NCBIfam" id="NF001183">
    <property type="entry name" value="PRK00155.1-3"/>
    <property type="match status" value="1"/>
</dbReference>
<dbReference type="GO" id="GO:0005829">
    <property type="term" value="C:cytosol"/>
    <property type="evidence" value="ECO:0007669"/>
    <property type="project" value="TreeGrafter"/>
</dbReference>
<feature type="site" description="Transition state stabilizer" evidence="4">
    <location>
        <position position="14"/>
    </location>
</feature>
<evidence type="ECO:0000256" key="4">
    <source>
        <dbReference type="HAMAP-Rule" id="MF_02068"/>
    </source>
</evidence>
<evidence type="ECO:0000256" key="2">
    <source>
        <dbReference type="ARBA" id="ARBA00022695"/>
    </source>
</evidence>
<dbReference type="RefSeq" id="WP_010770948.1">
    <property type="nucleotide sequence ID" value="NZ_KB946332.1"/>
</dbReference>
<name>R3X5R3_9ENTE</name>
<feature type="site" description="Positions ribitol 5-phosphate for the nucleophilic attack" evidence="4">
    <location>
        <position position="216"/>
    </location>
</feature>
<dbReference type="AlphaFoldDB" id="R3X5R3"/>
<dbReference type="GO" id="GO:1902012">
    <property type="term" value="P:poly(ribitol phosphate) teichoic acid biosynthetic process"/>
    <property type="evidence" value="ECO:0007669"/>
    <property type="project" value="UniProtKB-UniRule"/>
</dbReference>
<dbReference type="HAMAP" id="MF_02068">
    <property type="entry name" value="TarI"/>
    <property type="match status" value="1"/>
</dbReference>
<keyword evidence="3 4" id="KW-0777">Teichoic acid biosynthesis</keyword>
<keyword evidence="1 4" id="KW-0808">Transferase</keyword>
<evidence type="ECO:0000256" key="3">
    <source>
        <dbReference type="ARBA" id="ARBA00022944"/>
    </source>
</evidence>
<keyword evidence="2 4" id="KW-0548">Nucleotidyltransferase</keyword>
<proteinExistence type="inferred from homology"/>
<dbReference type="PANTHER" id="PTHR43015:SF1">
    <property type="entry name" value="D-RIBITOL-5-PHOSPHATE CYTIDYLYLTRANSFERASE"/>
    <property type="match status" value="1"/>
</dbReference>